<comment type="caution">
    <text evidence="1">The sequence shown here is derived from an EMBL/GenBank/DDBJ whole genome shotgun (WGS) entry which is preliminary data.</text>
</comment>
<organism evidence="1 2">
    <name type="scientific">Diplodia intermedia</name>
    <dbReference type="NCBI Taxonomy" id="856260"/>
    <lineage>
        <taxon>Eukaryota</taxon>
        <taxon>Fungi</taxon>
        <taxon>Dikarya</taxon>
        <taxon>Ascomycota</taxon>
        <taxon>Pezizomycotina</taxon>
        <taxon>Dothideomycetes</taxon>
        <taxon>Dothideomycetes incertae sedis</taxon>
        <taxon>Botryosphaeriales</taxon>
        <taxon>Botryosphaeriaceae</taxon>
        <taxon>Diplodia</taxon>
    </lineage>
</organism>
<dbReference type="PANTHER" id="PTHR35186">
    <property type="entry name" value="ANK_REP_REGION DOMAIN-CONTAINING PROTEIN"/>
    <property type="match status" value="1"/>
</dbReference>
<accession>A0ABR3TPI3</accession>
<evidence type="ECO:0000313" key="2">
    <source>
        <dbReference type="Proteomes" id="UP001521184"/>
    </source>
</evidence>
<dbReference type="EMBL" id="JAKEKT020000039">
    <property type="protein sequence ID" value="KAL1641551.1"/>
    <property type="molecule type" value="Genomic_DNA"/>
</dbReference>
<dbReference type="Proteomes" id="UP001521184">
    <property type="component" value="Unassembled WGS sequence"/>
</dbReference>
<evidence type="ECO:0000313" key="1">
    <source>
        <dbReference type="EMBL" id="KAL1641551.1"/>
    </source>
</evidence>
<proteinExistence type="predicted"/>
<gene>
    <name evidence="1" type="ORF">SLS58_006057</name>
</gene>
<sequence length="178" mass="19818">MDTDGSGRGVNTDIQDELAKADEERSNGMQQFRLILEQYIQRTFNSSVIHCPKNVALGISMQSHKPAAMSGFEVAGLVLGIIPIALKSYTELGAFFTDFRRYRIQGVRLRLKYANEADLFQASIRTLLSYSIDGNVVSAMLDDPEHASWSDRDIQISLGMVLDGDLNLCEAVRSRARD</sequence>
<name>A0ABR3TPI3_9PEZI</name>
<reference evidence="1 2" key="1">
    <citation type="journal article" date="2023" name="Plant Dis.">
        <title>First Report of Diplodia intermedia Causing Canker and Dieback Diseases on Apple Trees in Canada.</title>
        <authorList>
            <person name="Ellouze W."/>
            <person name="Ilyukhin E."/>
            <person name="Sulman M."/>
            <person name="Ali S."/>
        </authorList>
    </citation>
    <scope>NUCLEOTIDE SEQUENCE [LARGE SCALE GENOMIC DNA]</scope>
    <source>
        <strain evidence="1 2">M45-28</strain>
    </source>
</reference>
<protein>
    <submittedName>
        <fullName evidence="1">Uncharacterized protein</fullName>
    </submittedName>
</protein>
<dbReference type="PANTHER" id="PTHR35186:SF4">
    <property type="entry name" value="PRION-INHIBITION AND PROPAGATION HELO DOMAIN-CONTAINING PROTEIN"/>
    <property type="match status" value="1"/>
</dbReference>
<keyword evidence="2" id="KW-1185">Reference proteome</keyword>